<dbReference type="InterPro" id="IPR001611">
    <property type="entry name" value="Leu-rich_rpt"/>
</dbReference>
<accession>A0A9W9STJ7</accession>
<dbReference type="Pfam" id="PF00106">
    <property type="entry name" value="adh_short"/>
    <property type="match status" value="1"/>
</dbReference>
<dbReference type="OrthoDB" id="1274115at2759"/>
<evidence type="ECO:0000313" key="6">
    <source>
        <dbReference type="Proteomes" id="UP001147752"/>
    </source>
</evidence>
<dbReference type="AlphaFoldDB" id="A0A9W9STJ7"/>
<dbReference type="RefSeq" id="XP_056584212.1">
    <property type="nucleotide sequence ID" value="XM_056720077.1"/>
</dbReference>
<keyword evidence="2" id="KW-0677">Repeat</keyword>
<dbReference type="Gene3D" id="3.80.10.10">
    <property type="entry name" value="Ribonuclease Inhibitor"/>
    <property type="match status" value="1"/>
</dbReference>
<dbReference type="InterPro" id="IPR003591">
    <property type="entry name" value="Leu-rich_rpt_typical-subtyp"/>
</dbReference>
<protein>
    <submittedName>
        <fullName evidence="5">Short-chain dehydrogenase/reductase SDR</fullName>
    </submittedName>
</protein>
<dbReference type="SUPFAM" id="SSF52058">
    <property type="entry name" value="L domain-like"/>
    <property type="match status" value="1"/>
</dbReference>
<dbReference type="PRINTS" id="PR00081">
    <property type="entry name" value="GDHRDH"/>
</dbReference>
<feature type="region of interest" description="Disordered" evidence="4">
    <location>
        <begin position="339"/>
        <end position="371"/>
    </location>
</feature>
<dbReference type="Pfam" id="PF13855">
    <property type="entry name" value="LRR_8"/>
    <property type="match status" value="1"/>
</dbReference>
<dbReference type="InterPro" id="IPR051911">
    <property type="entry name" value="SDR_oxidoreductase"/>
</dbReference>
<name>A0A9W9STJ7_9EURO</name>
<keyword evidence="1" id="KW-0433">Leucine-rich repeat</keyword>
<comment type="caution">
    <text evidence="5">The sequence shown here is derived from an EMBL/GenBank/DDBJ whole genome shotgun (WGS) entry which is preliminary data.</text>
</comment>
<dbReference type="GeneID" id="81459260"/>
<dbReference type="InterPro" id="IPR002347">
    <property type="entry name" value="SDR_fam"/>
</dbReference>
<sequence length="774" mass="85344">MIQAGTQRLRDPLPPPRRIRHRSPANPSATGAPFSSLQRAQRLSRFDDRSSQPSSDPALFSSDDIPASGLENYHATVSGAGRKRRYRGTWWGEQVIDPKRKRADFKDKRNVDSGVWMGSDESGAESLLASEDGSAWGEDLRKSVLDPRKSGSTVFVNEAENVPAQTRVAFRSPEESDAHRYAREVVSDCLDKGHESIDLGDFHLRTIPSGLLRPLQHLTKLPSVKEAPVSENVFTSLQPFLHIYLPNNSLSALHNDLFELSNIKVLSLRNNKLTEIPSTVRRLRALEVLNLSVNQLTYLPWEVLKLMQQGELKHLTVRPNPFLPIEEAQIAEWHYKSTNKKETENEDSSEEDSSPPLQFQEQQSSPNEGWTPILVATGPITYMNMEGNPMRDTSSRNRHTLIPSKLASPVNNAPSLREVALRAVSKLPYLEQTTDEELAEYPALIMPLLQQAREVRAAGGQSCSVCQRKYVIPRTEWMEWWDFTPCENGMKMPRCPGCSSGLGLSLARTAQSNGHTVLATSRQPSRTPDLVSEITQNGGEWHALDVDSPTAASELLSTLESAGHKIDVLVNNAGYAILGAVEQFSDEELRAQMETVYFGPSRLIRAIVPGMRDRRFGVVVNVSSGAGLEGRERMGAYAAAKAAMDGLCKVLAKEVAPFNVRLLTVWLGVFNTQFGTGCVSPANPLPADYAGSVAAKMLEAIQSGKHVADGDKDKAAKAIYEVVVGEGVGAGRESEEFLPLGRDMIPRIELVRDRLVHTLDVFGDIAGNVYVDKE</sequence>
<feature type="compositionally biased region" description="Acidic residues" evidence="4">
    <location>
        <begin position="344"/>
        <end position="353"/>
    </location>
</feature>
<organism evidence="5 6">
    <name type="scientific">Penicillium concentricum</name>
    <dbReference type="NCBI Taxonomy" id="293559"/>
    <lineage>
        <taxon>Eukaryota</taxon>
        <taxon>Fungi</taxon>
        <taxon>Dikarya</taxon>
        <taxon>Ascomycota</taxon>
        <taxon>Pezizomycotina</taxon>
        <taxon>Eurotiomycetes</taxon>
        <taxon>Eurotiomycetidae</taxon>
        <taxon>Eurotiales</taxon>
        <taxon>Aspergillaceae</taxon>
        <taxon>Penicillium</taxon>
    </lineage>
</organism>
<dbReference type="PROSITE" id="PS00061">
    <property type="entry name" value="ADH_SHORT"/>
    <property type="match status" value="1"/>
</dbReference>
<evidence type="ECO:0000256" key="2">
    <source>
        <dbReference type="ARBA" id="ARBA00022737"/>
    </source>
</evidence>
<dbReference type="SMART" id="SM00369">
    <property type="entry name" value="LRR_TYP"/>
    <property type="match status" value="2"/>
</dbReference>
<dbReference type="Gene3D" id="3.40.50.720">
    <property type="entry name" value="NAD(P)-binding Rossmann-like Domain"/>
    <property type="match status" value="1"/>
</dbReference>
<proteinExistence type="predicted"/>
<dbReference type="SUPFAM" id="SSF51735">
    <property type="entry name" value="NAD(P)-binding Rossmann-fold domains"/>
    <property type="match status" value="1"/>
</dbReference>
<evidence type="ECO:0000256" key="3">
    <source>
        <dbReference type="ARBA" id="ARBA00022857"/>
    </source>
</evidence>
<dbReference type="Proteomes" id="UP001147752">
    <property type="component" value="Unassembled WGS sequence"/>
</dbReference>
<feature type="compositionally biased region" description="Polar residues" evidence="4">
    <location>
        <begin position="355"/>
        <end position="368"/>
    </location>
</feature>
<feature type="compositionally biased region" description="Polar residues" evidence="4">
    <location>
        <begin position="25"/>
        <end position="41"/>
    </location>
</feature>
<keyword evidence="6" id="KW-1185">Reference proteome</keyword>
<reference evidence="5" key="1">
    <citation type="submission" date="2022-12" db="EMBL/GenBank/DDBJ databases">
        <authorList>
            <person name="Petersen C."/>
        </authorList>
    </citation>
    <scope>NUCLEOTIDE SEQUENCE</scope>
    <source>
        <strain evidence="5">IBT 3081</strain>
    </source>
</reference>
<dbReference type="PRINTS" id="PR00080">
    <property type="entry name" value="SDRFAMILY"/>
</dbReference>
<evidence type="ECO:0000313" key="5">
    <source>
        <dbReference type="EMBL" id="KAJ5384436.1"/>
    </source>
</evidence>
<dbReference type="InterPro" id="IPR032675">
    <property type="entry name" value="LRR_dom_sf"/>
</dbReference>
<gene>
    <name evidence="5" type="ORF">N7517_002347</name>
</gene>
<dbReference type="PANTHER" id="PTHR43976">
    <property type="entry name" value="SHORT CHAIN DEHYDROGENASE"/>
    <property type="match status" value="1"/>
</dbReference>
<reference evidence="5" key="2">
    <citation type="journal article" date="2023" name="IMA Fungus">
        <title>Comparative genomic study of the Penicillium genus elucidates a diverse pangenome and 15 lateral gene transfer events.</title>
        <authorList>
            <person name="Petersen C."/>
            <person name="Sorensen T."/>
            <person name="Nielsen M.R."/>
            <person name="Sondergaard T.E."/>
            <person name="Sorensen J.L."/>
            <person name="Fitzpatrick D.A."/>
            <person name="Frisvad J.C."/>
            <person name="Nielsen K.L."/>
        </authorList>
    </citation>
    <scope>NUCLEOTIDE SEQUENCE</scope>
    <source>
        <strain evidence="5">IBT 3081</strain>
    </source>
</reference>
<evidence type="ECO:0000256" key="4">
    <source>
        <dbReference type="SAM" id="MobiDB-lite"/>
    </source>
</evidence>
<feature type="region of interest" description="Disordered" evidence="4">
    <location>
        <begin position="1"/>
        <end position="67"/>
    </location>
</feature>
<dbReference type="PANTHER" id="PTHR43976:SF6">
    <property type="entry name" value="OXIDOREDUCTASE, PUTATIVE (AFU_ORTHOLOGUE AFUA_1G13950)-RELATED"/>
    <property type="match status" value="1"/>
</dbReference>
<dbReference type="PROSITE" id="PS51450">
    <property type="entry name" value="LRR"/>
    <property type="match status" value="1"/>
</dbReference>
<dbReference type="EMBL" id="JAPZBT010000001">
    <property type="protein sequence ID" value="KAJ5384436.1"/>
    <property type="molecule type" value="Genomic_DNA"/>
</dbReference>
<dbReference type="InterPro" id="IPR036291">
    <property type="entry name" value="NAD(P)-bd_dom_sf"/>
</dbReference>
<keyword evidence="3" id="KW-0521">NADP</keyword>
<dbReference type="InterPro" id="IPR020904">
    <property type="entry name" value="Sc_DH/Rdtase_CS"/>
</dbReference>
<evidence type="ECO:0000256" key="1">
    <source>
        <dbReference type="ARBA" id="ARBA00022614"/>
    </source>
</evidence>